<evidence type="ECO:0000313" key="1">
    <source>
        <dbReference type="EMBL" id="PNS01570.1"/>
    </source>
</evidence>
<accession>A0A2K1PFL1</accession>
<dbReference type="EMBL" id="AZRN01000001">
    <property type="protein sequence ID" value="PNS01570.1"/>
    <property type="molecule type" value="Genomic_DNA"/>
</dbReference>
<comment type="caution">
    <text evidence="1">The sequence shown here is derived from an EMBL/GenBank/DDBJ whole genome shotgun (WGS) entry which is preliminary data.</text>
</comment>
<dbReference type="AlphaFoldDB" id="A0A2K1PFL1"/>
<sequence length="29" mass="3615">MFDQENLFLKTPKLKNNTINIINWWWHLG</sequence>
<keyword evidence="2" id="KW-1185">Reference proteome</keyword>
<evidence type="ECO:0000313" key="2">
    <source>
        <dbReference type="Proteomes" id="UP000236604"/>
    </source>
</evidence>
<reference evidence="1 2" key="1">
    <citation type="submission" date="2013-12" db="EMBL/GenBank/DDBJ databases">
        <title>Comparative genomics of Petrotoga isolates.</title>
        <authorList>
            <person name="Nesbo C.L."/>
            <person name="Charchuk R."/>
            <person name="Chow K."/>
        </authorList>
    </citation>
    <scope>NUCLEOTIDE SEQUENCE [LARGE SCALE GENOMIC DNA]</scope>
    <source>
        <strain evidence="1 2">DSM 14811</strain>
    </source>
</reference>
<organism evidence="1 2">
    <name type="scientific">Petrotoga mexicana DSM 14811</name>
    <dbReference type="NCBI Taxonomy" id="1122954"/>
    <lineage>
        <taxon>Bacteria</taxon>
        <taxon>Thermotogati</taxon>
        <taxon>Thermotogota</taxon>
        <taxon>Thermotogae</taxon>
        <taxon>Petrotogales</taxon>
        <taxon>Petrotogaceae</taxon>
        <taxon>Petrotoga</taxon>
    </lineage>
</organism>
<protein>
    <submittedName>
        <fullName evidence="1">Uncharacterized protein</fullName>
    </submittedName>
</protein>
<gene>
    <name evidence="1" type="ORF">X927_00280</name>
</gene>
<dbReference type="Proteomes" id="UP000236604">
    <property type="component" value="Unassembled WGS sequence"/>
</dbReference>
<proteinExistence type="predicted"/>
<name>A0A2K1PFL1_9BACT</name>